<evidence type="ECO:0000256" key="10">
    <source>
        <dbReference type="NCBIfam" id="TIGR00070"/>
    </source>
</evidence>
<dbReference type="InterPro" id="IPR018198">
    <property type="entry name" value="ATP_PRibTrfase_CS"/>
</dbReference>
<dbReference type="EMBL" id="QWGB01000014">
    <property type="protein sequence ID" value="RIJ20354.1"/>
    <property type="molecule type" value="Genomic_DNA"/>
</dbReference>
<comment type="caution">
    <text evidence="12">The sequence shown here is derived from an EMBL/GenBank/DDBJ whole genome shotgun (WGS) entry which is preliminary data.</text>
</comment>
<dbReference type="PROSITE" id="PS01316">
    <property type="entry name" value="ATP_P_PHORIBOSYLTR"/>
    <property type="match status" value="1"/>
</dbReference>
<reference evidence="12 13" key="1">
    <citation type="submission" date="2018-08" db="EMBL/GenBank/DDBJ databases">
        <title>Henriciella mobilis sp. nov., isolated from seawater.</title>
        <authorList>
            <person name="Cheng H."/>
            <person name="Wu Y.-H."/>
            <person name="Xu X.-W."/>
            <person name="Guo L.-L."/>
        </authorList>
    </citation>
    <scope>NUCLEOTIDE SEQUENCE [LARGE SCALE GENOMIC DNA]</scope>
    <source>
        <strain evidence="12 13">CCUG66934</strain>
    </source>
</reference>
<gene>
    <name evidence="12" type="ORF">D1224_14595</name>
</gene>
<evidence type="ECO:0000256" key="1">
    <source>
        <dbReference type="ARBA" id="ARBA00000915"/>
    </source>
</evidence>
<dbReference type="SUPFAM" id="SSF53850">
    <property type="entry name" value="Periplasmic binding protein-like II"/>
    <property type="match status" value="1"/>
</dbReference>
<evidence type="ECO:0000256" key="7">
    <source>
        <dbReference type="ARBA" id="ARBA00022679"/>
    </source>
</evidence>
<dbReference type="PANTHER" id="PTHR21403">
    <property type="entry name" value="ATP PHOSPHORIBOSYLTRANSFERASE ATP-PRTASE"/>
    <property type="match status" value="1"/>
</dbReference>
<keyword evidence="13" id="KW-1185">Reference proteome</keyword>
<dbReference type="OrthoDB" id="9806435at2"/>
<keyword evidence="7 12" id="KW-0808">Transferase</keyword>
<dbReference type="PANTHER" id="PTHR21403:SF8">
    <property type="entry name" value="ATP PHOSPHORIBOSYLTRANSFERASE"/>
    <property type="match status" value="1"/>
</dbReference>
<dbReference type="RefSeq" id="WP_119380671.1">
    <property type="nucleotide sequence ID" value="NZ_QWGB01000014.1"/>
</dbReference>
<evidence type="ECO:0000256" key="2">
    <source>
        <dbReference type="ARBA" id="ARBA00004667"/>
    </source>
</evidence>
<dbReference type="GO" id="GO:0005737">
    <property type="term" value="C:cytoplasm"/>
    <property type="evidence" value="ECO:0007669"/>
    <property type="project" value="InterPro"/>
</dbReference>
<evidence type="ECO:0000256" key="6">
    <source>
        <dbReference type="ARBA" id="ARBA00022676"/>
    </source>
</evidence>
<dbReference type="NCBIfam" id="TIGR00070">
    <property type="entry name" value="hisG"/>
    <property type="match status" value="1"/>
</dbReference>
<dbReference type="GO" id="GO:0003879">
    <property type="term" value="F:ATP phosphoribosyltransferase activity"/>
    <property type="evidence" value="ECO:0007669"/>
    <property type="project" value="UniProtKB-UniRule"/>
</dbReference>
<evidence type="ECO:0000256" key="9">
    <source>
        <dbReference type="ARBA" id="ARBA00024861"/>
    </source>
</evidence>
<evidence type="ECO:0000256" key="3">
    <source>
        <dbReference type="ARBA" id="ARBA00011946"/>
    </source>
</evidence>
<dbReference type="Proteomes" id="UP000265431">
    <property type="component" value="Unassembled WGS sequence"/>
</dbReference>
<name>A0A399QPY3_9PROT</name>
<evidence type="ECO:0000313" key="12">
    <source>
        <dbReference type="EMBL" id="RIJ20354.1"/>
    </source>
</evidence>
<protein>
    <recommendedName>
        <fullName evidence="4 10">ATP phosphoribosyltransferase</fullName>
        <ecNumber evidence="3 10">2.4.2.17</ecNumber>
    </recommendedName>
</protein>
<evidence type="ECO:0000256" key="8">
    <source>
        <dbReference type="ARBA" id="ARBA00023102"/>
    </source>
</evidence>
<keyword evidence="5" id="KW-0028">Amino-acid biosynthesis</keyword>
<comment type="pathway">
    <text evidence="2">Amino-acid biosynthesis; L-histidine biosynthesis; L-histidine from 5-phospho-alpha-D-ribose 1-diphosphate: step 1/9.</text>
</comment>
<dbReference type="UniPathway" id="UPA00031">
    <property type="reaction ID" value="UER00006"/>
</dbReference>
<proteinExistence type="predicted"/>
<accession>A0A399QPY3</accession>
<dbReference type="Gene3D" id="3.40.190.10">
    <property type="entry name" value="Periplasmic binding protein-like II"/>
    <property type="match status" value="2"/>
</dbReference>
<dbReference type="InterPro" id="IPR001348">
    <property type="entry name" value="ATP_PRibTrfase_HisG"/>
</dbReference>
<dbReference type="EC" id="2.4.2.17" evidence="3 10"/>
<keyword evidence="6 12" id="KW-0328">Glycosyltransferase</keyword>
<sequence length="314" mass="33214">MTRLKLAIPSKGRLKDNAENWLARAGFKLRQSGGDRGYTAELKGLPDADVLLLSAREIAQGLIDGAFHIGVTGEDLLNDLSADLARDASVIKRLEFGGADVVVAVPAAWLDVNTMADLEAAGAGFRQRHGRRMKVATKYLRLTRNYFSEKSVGEYRLVESAGATEAAPASGQAEVIVDITSTGTTLRANSLKVLDDGVILKSRAALAGSLRADWSGGAKDVLQKLLASIEAVESADATSLLVVGGKVEESLRDSLGLAKVSANSFLSPSGKAVENARKLTESGVNSVSILKSDFIFSQATPSYEAFIAQFSTRA</sequence>
<evidence type="ECO:0000256" key="5">
    <source>
        <dbReference type="ARBA" id="ARBA00022605"/>
    </source>
</evidence>
<dbReference type="InterPro" id="IPR013820">
    <property type="entry name" value="ATP_PRibTrfase_cat"/>
</dbReference>
<evidence type="ECO:0000259" key="11">
    <source>
        <dbReference type="Pfam" id="PF01634"/>
    </source>
</evidence>
<dbReference type="AlphaFoldDB" id="A0A399QPY3"/>
<evidence type="ECO:0000313" key="13">
    <source>
        <dbReference type="Proteomes" id="UP000265431"/>
    </source>
</evidence>
<keyword evidence="8" id="KW-0368">Histidine biosynthesis</keyword>
<evidence type="ECO:0000256" key="4">
    <source>
        <dbReference type="ARBA" id="ARBA00020998"/>
    </source>
</evidence>
<comment type="catalytic activity">
    <reaction evidence="1">
        <text>1-(5-phospho-beta-D-ribosyl)-ATP + diphosphate = 5-phospho-alpha-D-ribose 1-diphosphate + ATP</text>
        <dbReference type="Rhea" id="RHEA:18473"/>
        <dbReference type="ChEBI" id="CHEBI:30616"/>
        <dbReference type="ChEBI" id="CHEBI:33019"/>
        <dbReference type="ChEBI" id="CHEBI:58017"/>
        <dbReference type="ChEBI" id="CHEBI:73183"/>
        <dbReference type="EC" id="2.4.2.17"/>
    </reaction>
</comment>
<dbReference type="Pfam" id="PF01634">
    <property type="entry name" value="HisG"/>
    <property type="match status" value="1"/>
</dbReference>
<feature type="domain" description="ATP phosphoribosyltransferase catalytic" evidence="11">
    <location>
        <begin position="55"/>
        <end position="229"/>
    </location>
</feature>
<comment type="function">
    <text evidence="9">Catalyzes the condensation of ATP and 5-phosphoribose 1-diphosphate to form N'-(5'-phosphoribosyl)-ATP (PR-ATP). Has a crucial role in the pathway because the rate of histidine biosynthesis seems to be controlled primarily by regulation of HisG enzymatic activity.</text>
</comment>
<dbReference type="GO" id="GO:0000105">
    <property type="term" value="P:L-histidine biosynthetic process"/>
    <property type="evidence" value="ECO:0007669"/>
    <property type="project" value="UniProtKB-UniRule"/>
</dbReference>
<organism evidence="12 13">
    <name type="scientific">Henriciella barbarensis</name>
    <dbReference type="NCBI Taxonomy" id="86342"/>
    <lineage>
        <taxon>Bacteria</taxon>
        <taxon>Pseudomonadati</taxon>
        <taxon>Pseudomonadota</taxon>
        <taxon>Alphaproteobacteria</taxon>
        <taxon>Hyphomonadales</taxon>
        <taxon>Hyphomonadaceae</taxon>
        <taxon>Henriciella</taxon>
    </lineage>
</organism>